<evidence type="ECO:0000256" key="3">
    <source>
        <dbReference type="ARBA" id="ARBA00022552"/>
    </source>
</evidence>
<evidence type="ECO:0000256" key="8">
    <source>
        <dbReference type="PROSITE-ProRule" id="PRU00221"/>
    </source>
</evidence>
<evidence type="ECO:0000256" key="7">
    <source>
        <dbReference type="ARBA" id="ARBA00023242"/>
    </source>
</evidence>
<evidence type="ECO:0000256" key="2">
    <source>
        <dbReference type="ARBA" id="ARBA00022517"/>
    </source>
</evidence>
<keyword evidence="4 8" id="KW-0853">WD repeat</keyword>
<evidence type="ECO:0000256" key="9">
    <source>
        <dbReference type="SAM" id="MobiDB-lite"/>
    </source>
</evidence>
<dbReference type="SMART" id="SM00320">
    <property type="entry name" value="WD40"/>
    <property type="match status" value="3"/>
</dbReference>
<dbReference type="SUPFAM" id="SSF50998">
    <property type="entry name" value="Quinoprotein alcohol dehydrogenase-like"/>
    <property type="match status" value="1"/>
</dbReference>
<comment type="subcellular location">
    <subcellularLocation>
        <location evidence="1">Nucleus</location>
        <location evidence="1">Nucleolus</location>
    </subcellularLocation>
</comment>
<dbReference type="AlphaFoldDB" id="A0A9P8WHX8"/>
<dbReference type="Pfam" id="PF23869">
    <property type="entry name" value="Beta-prop_WDR75_1st"/>
    <property type="match status" value="1"/>
</dbReference>
<dbReference type="GO" id="GO:2000234">
    <property type="term" value="P:positive regulation of rRNA processing"/>
    <property type="evidence" value="ECO:0007669"/>
    <property type="project" value="TreeGrafter"/>
</dbReference>
<evidence type="ECO:0000256" key="1">
    <source>
        <dbReference type="ARBA" id="ARBA00004604"/>
    </source>
</evidence>
<reference evidence="10 11" key="1">
    <citation type="journal article" date="2021" name="Nat. Commun.">
        <title>Genetic determinants of endophytism in the Arabidopsis root mycobiome.</title>
        <authorList>
            <person name="Mesny F."/>
            <person name="Miyauchi S."/>
            <person name="Thiergart T."/>
            <person name="Pickel B."/>
            <person name="Atanasova L."/>
            <person name="Karlsson M."/>
            <person name="Huettel B."/>
            <person name="Barry K.W."/>
            <person name="Haridas S."/>
            <person name="Chen C."/>
            <person name="Bauer D."/>
            <person name="Andreopoulos W."/>
            <person name="Pangilinan J."/>
            <person name="LaButti K."/>
            <person name="Riley R."/>
            <person name="Lipzen A."/>
            <person name="Clum A."/>
            <person name="Drula E."/>
            <person name="Henrissat B."/>
            <person name="Kohler A."/>
            <person name="Grigoriev I.V."/>
            <person name="Martin F.M."/>
            <person name="Hacquard S."/>
        </authorList>
    </citation>
    <scope>NUCLEOTIDE SEQUENCE [LARGE SCALE GENOMIC DNA]</scope>
    <source>
        <strain evidence="10 11">MPI-CAGE-CH-0241</strain>
    </source>
</reference>
<feature type="compositionally biased region" description="Basic and acidic residues" evidence="9">
    <location>
        <begin position="8"/>
        <end position="28"/>
    </location>
</feature>
<evidence type="ECO:0000313" key="10">
    <source>
        <dbReference type="EMBL" id="KAH6900255.1"/>
    </source>
</evidence>
<feature type="repeat" description="WD" evidence="8">
    <location>
        <begin position="618"/>
        <end position="649"/>
    </location>
</feature>
<organism evidence="10 11">
    <name type="scientific">Thelonectria olida</name>
    <dbReference type="NCBI Taxonomy" id="1576542"/>
    <lineage>
        <taxon>Eukaryota</taxon>
        <taxon>Fungi</taxon>
        <taxon>Dikarya</taxon>
        <taxon>Ascomycota</taxon>
        <taxon>Pezizomycotina</taxon>
        <taxon>Sordariomycetes</taxon>
        <taxon>Hypocreomycetidae</taxon>
        <taxon>Hypocreales</taxon>
        <taxon>Nectriaceae</taxon>
        <taxon>Thelonectria</taxon>
    </lineage>
</organism>
<dbReference type="SUPFAM" id="SSF50978">
    <property type="entry name" value="WD40 repeat-like"/>
    <property type="match status" value="1"/>
</dbReference>
<dbReference type="PROSITE" id="PS50082">
    <property type="entry name" value="WD_REPEATS_2"/>
    <property type="match status" value="2"/>
</dbReference>
<evidence type="ECO:0000313" key="11">
    <source>
        <dbReference type="Proteomes" id="UP000777438"/>
    </source>
</evidence>
<dbReference type="PROSITE" id="PS50294">
    <property type="entry name" value="WD_REPEATS_REGION"/>
    <property type="match status" value="2"/>
</dbReference>
<comment type="caution">
    <text evidence="10">The sequence shown here is derived from an EMBL/GenBank/DDBJ whole genome shotgun (WGS) entry which is preliminary data.</text>
</comment>
<protein>
    <recommendedName>
        <fullName evidence="12">U3 small nucleolar RNA-associated protein 17</fullName>
    </recommendedName>
</protein>
<keyword evidence="3" id="KW-0698">rRNA processing</keyword>
<dbReference type="InterPro" id="IPR036322">
    <property type="entry name" value="WD40_repeat_dom_sf"/>
</dbReference>
<dbReference type="InterPro" id="IPR053826">
    <property type="entry name" value="WDR75"/>
</dbReference>
<dbReference type="OrthoDB" id="4096at2759"/>
<dbReference type="PANTHER" id="PTHR44215">
    <property type="entry name" value="WD REPEAT-CONTAINING PROTEIN 75"/>
    <property type="match status" value="1"/>
</dbReference>
<dbReference type="PANTHER" id="PTHR44215:SF1">
    <property type="entry name" value="WD REPEAT-CONTAINING PROTEIN 75"/>
    <property type="match status" value="1"/>
</dbReference>
<feature type="compositionally biased region" description="Basic residues" evidence="9">
    <location>
        <begin position="29"/>
        <end position="42"/>
    </location>
</feature>
<feature type="repeat" description="WD" evidence="8">
    <location>
        <begin position="364"/>
        <end position="405"/>
    </location>
</feature>
<dbReference type="GO" id="GO:0045943">
    <property type="term" value="P:positive regulation of transcription by RNA polymerase I"/>
    <property type="evidence" value="ECO:0007669"/>
    <property type="project" value="InterPro"/>
</dbReference>
<dbReference type="InterPro" id="IPR001680">
    <property type="entry name" value="WD40_rpt"/>
</dbReference>
<evidence type="ECO:0008006" key="12">
    <source>
        <dbReference type="Google" id="ProtNLM"/>
    </source>
</evidence>
<keyword evidence="5" id="KW-0677">Repeat</keyword>
<dbReference type="GO" id="GO:0003723">
    <property type="term" value="F:RNA binding"/>
    <property type="evidence" value="ECO:0007669"/>
    <property type="project" value="InterPro"/>
</dbReference>
<feature type="region of interest" description="Disordered" evidence="9">
    <location>
        <begin position="1"/>
        <end position="60"/>
    </location>
</feature>
<dbReference type="Gene3D" id="2.130.10.10">
    <property type="entry name" value="YVTN repeat-like/Quinoprotein amine dehydrogenase"/>
    <property type="match status" value="2"/>
</dbReference>
<keyword evidence="2" id="KW-0690">Ribosome biogenesis</keyword>
<evidence type="ECO:0000256" key="5">
    <source>
        <dbReference type="ARBA" id="ARBA00022737"/>
    </source>
</evidence>
<sequence length="968" mass="105469">MAGAKSNRTKDDHTKKRKRELAEADSRSKRLRAERRHNKANGRKSDAEPVSSANGGQSEANVLSTALETTGDRELEIIRQFDNAEAGWRVSKPMGGRMLDIDPILTEDDQYLILAYNTSIQVYSAVDSLLVRRIPITVVESFAEKPATASTLTAMRISKQNPDFVWVACSDGRVFYVDWTTTKTPESFQTRSGTAKALVVSSTQISDMTQEVLLIAESDKSNRVEVVAYEGKVQTAPQSKIIVEMKKAGNGLQLLESSRDGQVLVGAINDRLFIGVPVEEQTPTLEGLKFEFYSFDAPDLITALDIRVYTRPGSKKARTNPSPVADVIIGGARGSIYLYHDVLSRSQALGKPGSEKDMIQAQKYHWHRKAVHALKWSPDGHYMISGGSENSLVLWQMDTSKKNFLPHLSASVENIVVSANGSSYVVHLEDNSTMVLSTAELKPTAYIAGIQSAAVHVSSSKDLLVQRTWKAPESVRRPIPAAISPSDHSRLHVCVGNSSQASSSGDFSAPLMQTFDLETFRSVSKQPLARTQPTDVNLTNKGHPIDEPVITHMAFSANGEWLASVDTWEPSSGDVDNVLGDAKDQFIQERREVYLKFWEAREGDDQIGLVSRINAPHATNHDEAVLDLASNPVSTCFATVGTDGMVRLWRPKTRSQNGLVVKGSNGREVFSWNCSQVIPVGDGLSQEGTVDLPEPAAIREPQGSLSFSEDGSTLFVAFGTVGVGSVYVIDAASGDIVKALEGQWKGQLRSVRALSPFVIVLSDELRVYDVVSDELRYGVLIPKPKANIDLVQLAVDHTSGHFAVALPSGEGSTLGIFEPEDSEPLLVRNTPQRIVSLVSAPDTSGFIALDDAAQIWVVAEGSNPSSLATVQPLEDLRLENVDATEDDKEIILMDEDEDMSDVEVTAAETTAEAEDVEMEDDDVHRSVIHQHHLADIFDAAPAFAAPPIEDLFYKVTSLLATKPLSAPS</sequence>
<accession>A0A9P8WHX8</accession>
<dbReference type="EMBL" id="JAGPYM010000001">
    <property type="protein sequence ID" value="KAH6900255.1"/>
    <property type="molecule type" value="Genomic_DNA"/>
</dbReference>
<gene>
    <name evidence="10" type="ORF">B0T10DRAFT_470043</name>
</gene>
<evidence type="ECO:0000256" key="6">
    <source>
        <dbReference type="ARBA" id="ARBA00023163"/>
    </source>
</evidence>
<dbReference type="Proteomes" id="UP000777438">
    <property type="component" value="Unassembled WGS sequence"/>
</dbReference>
<feature type="compositionally biased region" description="Polar residues" evidence="9">
    <location>
        <begin position="51"/>
        <end position="60"/>
    </location>
</feature>
<keyword evidence="11" id="KW-1185">Reference proteome</keyword>
<dbReference type="Pfam" id="PF00400">
    <property type="entry name" value="WD40"/>
    <property type="match status" value="1"/>
</dbReference>
<dbReference type="SUPFAM" id="SSF75011">
    <property type="entry name" value="3-carboxy-cis,cis-mucoante lactonizing enzyme"/>
    <property type="match status" value="1"/>
</dbReference>
<keyword evidence="7" id="KW-0539">Nucleus</keyword>
<keyword evidence="6" id="KW-0804">Transcription</keyword>
<evidence type="ECO:0000256" key="4">
    <source>
        <dbReference type="ARBA" id="ARBA00022574"/>
    </source>
</evidence>
<dbReference type="GO" id="GO:0032040">
    <property type="term" value="C:small-subunit processome"/>
    <property type="evidence" value="ECO:0007669"/>
    <property type="project" value="InterPro"/>
</dbReference>
<dbReference type="InterPro" id="IPR011047">
    <property type="entry name" value="Quinoprotein_ADH-like_sf"/>
</dbReference>
<name>A0A9P8WHX8_9HYPO</name>
<proteinExistence type="predicted"/>
<dbReference type="InterPro" id="IPR015943">
    <property type="entry name" value="WD40/YVTN_repeat-like_dom_sf"/>
</dbReference>
<dbReference type="GO" id="GO:0006364">
    <property type="term" value="P:rRNA processing"/>
    <property type="evidence" value="ECO:0007669"/>
    <property type="project" value="UniProtKB-KW"/>
</dbReference>